<evidence type="ECO:0008006" key="3">
    <source>
        <dbReference type="Google" id="ProtNLM"/>
    </source>
</evidence>
<dbReference type="Proteomes" id="UP000501623">
    <property type="component" value="Chromosome"/>
</dbReference>
<dbReference type="RefSeq" id="WP_171590336.1">
    <property type="nucleotide sequence ID" value="NZ_CP053538.1"/>
</dbReference>
<dbReference type="EMBL" id="CP053538">
    <property type="protein sequence ID" value="QJX46229.1"/>
    <property type="molecule type" value="Genomic_DNA"/>
</dbReference>
<accession>A0A6M6BE27</accession>
<protein>
    <recommendedName>
        <fullName evidence="3">DUF4468 domain-containing protein</fullName>
    </recommendedName>
</protein>
<gene>
    <name evidence="1" type="ORF">HMJ29_04450</name>
</gene>
<dbReference type="AlphaFoldDB" id="A0A6M6BE27"/>
<evidence type="ECO:0000313" key="1">
    <source>
        <dbReference type="EMBL" id="QJX46229.1"/>
    </source>
</evidence>
<proteinExistence type="predicted"/>
<name>A0A6M6BE27_9BACT</name>
<sequence length="176" mass="19167">MASPACGQARSTGPLYARTHRFVYTAVVPVAGVIQADLVLRAGAWARRVTPAGQLPISTSGPDTEVVKTTGACPFAYEWGGQAVLGELRYAATISVREGRYRYEVKDFAFVEPGAGRSPASTTPAETYYNGNFKPYTEQASRFQATMRTCFTEIVQEELARLQESMSQLTNKPGNE</sequence>
<dbReference type="KEGG" id="hts:HMJ29_04450"/>
<keyword evidence="2" id="KW-1185">Reference proteome</keyword>
<organism evidence="1 2">
    <name type="scientific">Hymenobacter taeanensis</name>
    <dbReference type="NCBI Taxonomy" id="2735321"/>
    <lineage>
        <taxon>Bacteria</taxon>
        <taxon>Pseudomonadati</taxon>
        <taxon>Bacteroidota</taxon>
        <taxon>Cytophagia</taxon>
        <taxon>Cytophagales</taxon>
        <taxon>Hymenobacteraceae</taxon>
        <taxon>Hymenobacter</taxon>
    </lineage>
</organism>
<reference evidence="1 2" key="1">
    <citation type="submission" date="2020-05" db="EMBL/GenBank/DDBJ databases">
        <title>Complete genome sequence of Hymenobacter sp. TS19 in Coasted Sand Dune.</title>
        <authorList>
            <person name="Lee J.-H."/>
            <person name="Jung J.-H."/>
            <person name="Jeong S."/>
            <person name="Zhao L."/>
            <person name="Kim M.-K."/>
            <person name="Seo H.-S."/>
            <person name="Lim S."/>
        </authorList>
    </citation>
    <scope>NUCLEOTIDE SEQUENCE [LARGE SCALE GENOMIC DNA]</scope>
    <source>
        <strain evidence="1 2">TS19</strain>
    </source>
</reference>
<evidence type="ECO:0000313" key="2">
    <source>
        <dbReference type="Proteomes" id="UP000501623"/>
    </source>
</evidence>